<evidence type="ECO:0000313" key="1">
    <source>
        <dbReference type="EMBL" id="JAH83715.1"/>
    </source>
</evidence>
<sequence>MIDLTKTCIKCKSRLDIRTALKYAIYELHKVNN</sequence>
<organism evidence="1">
    <name type="scientific">Anguilla anguilla</name>
    <name type="common">European freshwater eel</name>
    <name type="synonym">Muraena anguilla</name>
    <dbReference type="NCBI Taxonomy" id="7936"/>
    <lineage>
        <taxon>Eukaryota</taxon>
        <taxon>Metazoa</taxon>
        <taxon>Chordata</taxon>
        <taxon>Craniata</taxon>
        <taxon>Vertebrata</taxon>
        <taxon>Euteleostomi</taxon>
        <taxon>Actinopterygii</taxon>
        <taxon>Neopterygii</taxon>
        <taxon>Teleostei</taxon>
        <taxon>Anguilliformes</taxon>
        <taxon>Anguillidae</taxon>
        <taxon>Anguilla</taxon>
    </lineage>
</organism>
<accession>A0A0E9W2C4</accession>
<reference evidence="1" key="1">
    <citation type="submission" date="2014-11" db="EMBL/GenBank/DDBJ databases">
        <authorList>
            <person name="Amaro Gonzalez C."/>
        </authorList>
    </citation>
    <scope>NUCLEOTIDE SEQUENCE</scope>
</reference>
<dbReference type="EMBL" id="GBXM01024862">
    <property type="protein sequence ID" value="JAH83715.1"/>
    <property type="molecule type" value="Transcribed_RNA"/>
</dbReference>
<protein>
    <submittedName>
        <fullName evidence="1">Uncharacterized protein</fullName>
    </submittedName>
</protein>
<dbReference type="AlphaFoldDB" id="A0A0E9W2C4"/>
<reference evidence="1" key="2">
    <citation type="journal article" date="2015" name="Fish Shellfish Immunol.">
        <title>Early steps in the European eel (Anguilla anguilla)-Vibrio vulnificus interaction in the gills: Role of the RtxA13 toxin.</title>
        <authorList>
            <person name="Callol A."/>
            <person name="Pajuelo D."/>
            <person name="Ebbesson L."/>
            <person name="Teles M."/>
            <person name="MacKenzie S."/>
            <person name="Amaro C."/>
        </authorList>
    </citation>
    <scope>NUCLEOTIDE SEQUENCE</scope>
</reference>
<name>A0A0E9W2C4_ANGAN</name>
<proteinExistence type="predicted"/>